<dbReference type="GO" id="GO:0031417">
    <property type="term" value="C:NatC complex"/>
    <property type="evidence" value="ECO:0007669"/>
    <property type="project" value="InterPro"/>
</dbReference>
<dbReference type="PROSITE" id="PS52002">
    <property type="entry name" value="SM"/>
    <property type="match status" value="1"/>
</dbReference>
<dbReference type="PANTHER" id="PTHR10701">
    <property type="entry name" value="SMALL NUCLEAR RIBONUCLEOPROTEIN-ASSOCIATED PROTEIN B AND N"/>
    <property type="match status" value="1"/>
</dbReference>
<evidence type="ECO:0000256" key="1">
    <source>
        <dbReference type="SAM" id="MobiDB-lite"/>
    </source>
</evidence>
<dbReference type="InterPro" id="IPR034110">
    <property type="entry name" value="LSMD1_Sm"/>
</dbReference>
<organism evidence="3 4">
    <name type="scientific">Lasiosphaeria miniovina</name>
    <dbReference type="NCBI Taxonomy" id="1954250"/>
    <lineage>
        <taxon>Eukaryota</taxon>
        <taxon>Fungi</taxon>
        <taxon>Dikarya</taxon>
        <taxon>Ascomycota</taxon>
        <taxon>Pezizomycotina</taxon>
        <taxon>Sordariomycetes</taxon>
        <taxon>Sordariomycetidae</taxon>
        <taxon>Sordariales</taxon>
        <taxon>Lasiosphaeriaceae</taxon>
        <taxon>Lasiosphaeria</taxon>
    </lineage>
</organism>
<evidence type="ECO:0000313" key="3">
    <source>
        <dbReference type="EMBL" id="KAK0734404.1"/>
    </source>
</evidence>
<dbReference type="RefSeq" id="XP_060303281.1">
    <property type="nucleotide sequence ID" value="XM_060440980.1"/>
</dbReference>
<dbReference type="Proteomes" id="UP001172101">
    <property type="component" value="Unassembled WGS sequence"/>
</dbReference>
<reference evidence="3" key="1">
    <citation type="submission" date="2023-06" db="EMBL/GenBank/DDBJ databases">
        <title>Genome-scale phylogeny and comparative genomics of the fungal order Sordariales.</title>
        <authorList>
            <consortium name="Lawrence Berkeley National Laboratory"/>
            <person name="Hensen N."/>
            <person name="Bonometti L."/>
            <person name="Westerberg I."/>
            <person name="Brannstrom I.O."/>
            <person name="Guillou S."/>
            <person name="Cros-Aarteil S."/>
            <person name="Calhoun S."/>
            <person name="Haridas S."/>
            <person name="Kuo A."/>
            <person name="Mondo S."/>
            <person name="Pangilinan J."/>
            <person name="Riley R."/>
            <person name="LaButti K."/>
            <person name="Andreopoulos B."/>
            <person name="Lipzen A."/>
            <person name="Chen C."/>
            <person name="Yanf M."/>
            <person name="Daum C."/>
            <person name="Ng V."/>
            <person name="Clum A."/>
            <person name="Steindorff A."/>
            <person name="Ohm R."/>
            <person name="Martin F."/>
            <person name="Silar P."/>
            <person name="Natvig D."/>
            <person name="Lalanne C."/>
            <person name="Gautier V."/>
            <person name="Ament-velasquez S.L."/>
            <person name="Kruys A."/>
            <person name="Hutchinson M.I."/>
            <person name="Powell A.J."/>
            <person name="Barry K."/>
            <person name="Miller A.N."/>
            <person name="Grigoriev I.V."/>
            <person name="Debuchy R."/>
            <person name="Gladieux P."/>
            <person name="Thoren M.H."/>
            <person name="Johannesson H."/>
        </authorList>
    </citation>
    <scope>NUCLEOTIDE SEQUENCE</scope>
    <source>
        <strain evidence="3">SMH2392-1A</strain>
    </source>
</reference>
<dbReference type="SMART" id="SM00651">
    <property type="entry name" value="Sm"/>
    <property type="match status" value="1"/>
</dbReference>
<dbReference type="SUPFAM" id="SSF50182">
    <property type="entry name" value="Sm-like ribonucleoproteins"/>
    <property type="match status" value="1"/>
</dbReference>
<dbReference type="Gene3D" id="2.30.30.100">
    <property type="match status" value="1"/>
</dbReference>
<accession>A0AA40EAH5</accession>
<feature type="domain" description="Sm" evidence="2">
    <location>
        <begin position="26"/>
        <end position="122"/>
    </location>
</feature>
<dbReference type="EMBL" id="JAUIRO010000001">
    <property type="protein sequence ID" value="KAK0734404.1"/>
    <property type="molecule type" value="Genomic_DNA"/>
</dbReference>
<proteinExistence type="predicted"/>
<dbReference type="CDD" id="cd06168">
    <property type="entry name" value="LSMD1"/>
    <property type="match status" value="1"/>
</dbReference>
<sequence>MMRDDTSIDISTSLEAGDEQAKTREEAGGFLRSLLNKNLRVTTTDSRMFMGSFKCTDTESNIVLQDTYEYRQPSLQALQKQVEEAVGAAAAATIKADMTSRFLGLVVVPGNHIVKMELDEFVSQMRK</sequence>
<dbReference type="InterPro" id="IPR050914">
    <property type="entry name" value="snRNP_SmB/NAA38-like"/>
</dbReference>
<protein>
    <recommendedName>
        <fullName evidence="2">Sm domain-containing protein</fullName>
    </recommendedName>
</protein>
<evidence type="ECO:0000313" key="4">
    <source>
        <dbReference type="Proteomes" id="UP001172101"/>
    </source>
</evidence>
<dbReference type="InterPro" id="IPR047575">
    <property type="entry name" value="Sm"/>
</dbReference>
<dbReference type="AlphaFoldDB" id="A0AA40EAH5"/>
<dbReference type="InterPro" id="IPR001163">
    <property type="entry name" value="Sm_dom_euk/arc"/>
</dbReference>
<name>A0AA40EAH5_9PEZI</name>
<feature type="region of interest" description="Disordered" evidence="1">
    <location>
        <begin position="1"/>
        <end position="21"/>
    </location>
</feature>
<gene>
    <name evidence="3" type="ORF">B0T26DRAFT_688348</name>
</gene>
<comment type="caution">
    <text evidence="3">The sequence shown here is derived from an EMBL/GenBank/DDBJ whole genome shotgun (WGS) entry which is preliminary data.</text>
</comment>
<dbReference type="GO" id="GO:0003723">
    <property type="term" value="F:RNA binding"/>
    <property type="evidence" value="ECO:0007669"/>
    <property type="project" value="InterPro"/>
</dbReference>
<dbReference type="PANTHER" id="PTHR10701:SF5">
    <property type="entry name" value="N-ALPHA-ACETYLTRANSFERASE 38, NATC AUXILIARY SUBUNIT"/>
    <property type="match status" value="1"/>
</dbReference>
<dbReference type="InterPro" id="IPR010920">
    <property type="entry name" value="LSM_dom_sf"/>
</dbReference>
<dbReference type="GeneID" id="85324250"/>
<dbReference type="Pfam" id="PF01423">
    <property type="entry name" value="LSM"/>
    <property type="match status" value="1"/>
</dbReference>
<keyword evidence="4" id="KW-1185">Reference proteome</keyword>
<evidence type="ECO:0000259" key="2">
    <source>
        <dbReference type="PROSITE" id="PS52002"/>
    </source>
</evidence>